<accession>A0A179FZH1</accession>
<evidence type="ECO:0000313" key="2">
    <source>
        <dbReference type="Proteomes" id="UP000078397"/>
    </source>
</evidence>
<keyword evidence="2" id="KW-1185">Reference proteome</keyword>
<dbReference type="GeneID" id="28857335"/>
<proteinExistence type="predicted"/>
<name>A0A179FZH1_METCM</name>
<comment type="caution">
    <text evidence="1">The sequence shown here is derived from an EMBL/GenBank/DDBJ whole genome shotgun (WGS) entry which is preliminary data.</text>
</comment>
<dbReference type="EMBL" id="LSBJ02000002">
    <property type="protein sequence ID" value="OAQ70511.1"/>
    <property type="molecule type" value="Genomic_DNA"/>
</dbReference>
<sequence length="83" mass="9376">MSVDFYCQVETLLLYSGVKLAVCRRIVAYDSVDDRASHNMFVQSLMIPGALVEAYKKLVAMDEAKTYCTTDTEKCVIMGWEPL</sequence>
<dbReference type="AlphaFoldDB" id="A0A179FZH1"/>
<dbReference type="Proteomes" id="UP000078397">
    <property type="component" value="Unassembled WGS sequence"/>
</dbReference>
<reference evidence="1 2" key="1">
    <citation type="journal article" date="2016" name="PLoS Pathog.">
        <title>Biosynthesis of antibiotic leucinostatins in bio-control fungus Purpureocillium lilacinum and their inhibition on phytophthora revealed by genome mining.</title>
        <authorList>
            <person name="Wang G."/>
            <person name="Liu Z."/>
            <person name="Lin R."/>
            <person name="Li E."/>
            <person name="Mao Z."/>
            <person name="Ling J."/>
            <person name="Yang Y."/>
            <person name="Yin W.B."/>
            <person name="Xie B."/>
        </authorList>
    </citation>
    <scope>NUCLEOTIDE SEQUENCE [LARGE SCALE GENOMIC DNA]</scope>
    <source>
        <strain evidence="1">170</strain>
    </source>
</reference>
<gene>
    <name evidence="1" type="ORF">VFPPC_15588</name>
</gene>
<organism evidence="1 2">
    <name type="scientific">Pochonia chlamydosporia 170</name>
    <dbReference type="NCBI Taxonomy" id="1380566"/>
    <lineage>
        <taxon>Eukaryota</taxon>
        <taxon>Fungi</taxon>
        <taxon>Dikarya</taxon>
        <taxon>Ascomycota</taxon>
        <taxon>Pezizomycotina</taxon>
        <taxon>Sordariomycetes</taxon>
        <taxon>Hypocreomycetidae</taxon>
        <taxon>Hypocreales</taxon>
        <taxon>Clavicipitaceae</taxon>
        <taxon>Pochonia</taxon>
    </lineage>
</organism>
<evidence type="ECO:0000313" key="1">
    <source>
        <dbReference type="EMBL" id="OAQ70511.1"/>
    </source>
</evidence>
<dbReference type="KEGG" id="pchm:VFPPC_15588"/>
<protein>
    <submittedName>
        <fullName evidence="1">Uncharacterized protein</fullName>
    </submittedName>
</protein>
<dbReference type="RefSeq" id="XP_018147048.1">
    <property type="nucleotide sequence ID" value="XM_018293341.1"/>
</dbReference>